<dbReference type="OrthoDB" id="1204817at2"/>
<dbReference type="NCBIfam" id="TIGR04183">
    <property type="entry name" value="Por_Secre_tail"/>
    <property type="match status" value="1"/>
</dbReference>
<dbReference type="InterPro" id="IPR025193">
    <property type="entry name" value="DUF4114"/>
</dbReference>
<keyword evidence="3" id="KW-1185">Reference proteome</keyword>
<accession>A0A1L7I5Z4</accession>
<reference evidence="2 3" key="1">
    <citation type="submission" date="2016-07" db="EMBL/GenBank/DDBJ databases">
        <title>Multi-omics approach to identify versatile polysaccharide utilization systems of a marine flavobacterium Gramella flava.</title>
        <authorList>
            <person name="Tang K."/>
        </authorList>
    </citation>
    <scope>NUCLEOTIDE SEQUENCE [LARGE SCALE GENOMIC DNA]</scope>
    <source>
        <strain evidence="2 3">JLT2011</strain>
    </source>
</reference>
<keyword evidence="1" id="KW-0732">Signal</keyword>
<protein>
    <submittedName>
        <fullName evidence="2">Uncharacterized protein</fullName>
    </submittedName>
</protein>
<organism evidence="2 3">
    <name type="scientific">Christiangramia flava JLT2011</name>
    <dbReference type="NCBI Taxonomy" id="1229726"/>
    <lineage>
        <taxon>Bacteria</taxon>
        <taxon>Pseudomonadati</taxon>
        <taxon>Bacteroidota</taxon>
        <taxon>Flavobacteriia</taxon>
        <taxon>Flavobacteriales</taxon>
        <taxon>Flavobacteriaceae</taxon>
        <taxon>Christiangramia</taxon>
    </lineage>
</organism>
<dbReference type="KEGG" id="gfl:GRFL_2282"/>
<evidence type="ECO:0000256" key="1">
    <source>
        <dbReference type="ARBA" id="ARBA00022729"/>
    </source>
</evidence>
<dbReference type="EMBL" id="CP016359">
    <property type="protein sequence ID" value="APU69006.1"/>
    <property type="molecule type" value="Genomic_DNA"/>
</dbReference>
<dbReference type="STRING" id="1229726.GRFL_2282"/>
<dbReference type="RefSeq" id="WP_083644708.1">
    <property type="nucleotide sequence ID" value="NZ_AMRU01000009.1"/>
</dbReference>
<evidence type="ECO:0000313" key="3">
    <source>
        <dbReference type="Proteomes" id="UP000186230"/>
    </source>
</evidence>
<dbReference type="InterPro" id="IPR026444">
    <property type="entry name" value="Secre_tail"/>
</dbReference>
<gene>
    <name evidence="2" type="ORF">GRFL_2282</name>
</gene>
<proteinExistence type="predicted"/>
<sequence>MKHFYFLFFLLISFPMAAQYQYLGGYDWQGDPYYLEPVDDVITAESLDMIDSALPEGFPVPEFNPHYITAGYDTDVILDLDASVYVTFVKEGAGYRNVLGFYTYDLANPPLTRPQPQDITIVFPNVSADNSGGGLNMGNKVKIGDFPAGTGIGWVLLANAWDGTKVTDGLWQVFSNPDFNPEPLPELRHHMVLLKDQAQDRIYLGVEDIRRDNLSCDNDFNDAVFYVTTDPDGAIRTENLADIESATDVTSANKGGLESNGKLAHLISERNFNRLKTNYSKHLRSEQQKFSSSTSLVKSAAGIDLVSILPDTGMFGNEQATISSPEDLMGITNANQVFSADYYQGNKRVAAALVTQTSGGIYDHSKVICDRLNSSSLEDIRSFNLKGHELLMIKMIRASGEIEYAVSFSITSEAPYQLYSLWNIGDYPAGNYMNFQVWGSNMGQVSSIAGHILEKFEAFASLTSDKIAGTYPTVFVKHGFYEDGRLHLIVKNKTKASEIAVSGNLRTTEMDTEQHFQQKLGLTEAYEQELEVSTGKLFDVGLQLKADTSPKADVLYLADGPWGIDYIDTETRIADFLVEAHAGAENGDYRLERNVSISGEVYGTMNLFRSILPGDQYFSIKDYEALGFQLKSSSAVEVILVTEGLENWDQRYRYQLEPTEDFEESNLKLTDFNNGNQYYQGERLKSIVFSIQGNYQNFEEFSLQVQQLVFTSFREAPELESQGGGLILKDRKAYNYPNPFSGTTTLVLPYEAEKVAMQVYDLSGRLLYKKQYLVDTKTSIEFPIDLSMLKPGHYKAILILDEQHRYGLSLLRKL</sequence>
<name>A0A1L7I5Z4_9FLAO</name>
<dbReference type="Pfam" id="PF13448">
    <property type="entry name" value="DUF4114"/>
    <property type="match status" value="1"/>
</dbReference>
<dbReference type="AlphaFoldDB" id="A0A1L7I5Z4"/>
<dbReference type="Proteomes" id="UP000186230">
    <property type="component" value="Chromosome"/>
</dbReference>
<evidence type="ECO:0000313" key="2">
    <source>
        <dbReference type="EMBL" id="APU69006.1"/>
    </source>
</evidence>